<keyword evidence="2" id="KW-1185">Reference proteome</keyword>
<dbReference type="AlphaFoldDB" id="A0A7H0SMN6"/>
<accession>A0A7H0SMN6</accession>
<protein>
    <submittedName>
        <fullName evidence="1">Phosphatase PAP2 family protein</fullName>
    </submittedName>
</protein>
<proteinExistence type="predicted"/>
<dbReference type="Gene3D" id="1.20.144.10">
    <property type="entry name" value="Phosphatidic acid phosphatase type 2/haloperoxidase"/>
    <property type="match status" value="1"/>
</dbReference>
<dbReference type="Proteomes" id="UP000516320">
    <property type="component" value="Chromosome"/>
</dbReference>
<dbReference type="RefSeq" id="WP_187975267.1">
    <property type="nucleotide sequence ID" value="NZ_CP046884.1"/>
</dbReference>
<dbReference type="InterPro" id="IPR036938">
    <property type="entry name" value="PAP2/HPO_sf"/>
</dbReference>
<evidence type="ECO:0000313" key="1">
    <source>
        <dbReference type="EMBL" id="QNQ89811.1"/>
    </source>
</evidence>
<dbReference type="PANTHER" id="PTHR14969">
    <property type="entry name" value="SPHINGOSINE-1-PHOSPHATE PHOSPHOHYDROLASE"/>
    <property type="match status" value="1"/>
</dbReference>
<reference evidence="1 2" key="1">
    <citation type="submission" date="2019-12" db="EMBL/GenBank/DDBJ databases">
        <title>Corynebacterium sp. nov., isolated from feces of the Anser Albifrons in China.</title>
        <authorList>
            <person name="Liu Q."/>
        </authorList>
    </citation>
    <scope>NUCLEOTIDE SEQUENCE [LARGE SCALE GENOMIC DNA]</scope>
    <source>
        <strain evidence="1 2">4H37-19</strain>
    </source>
</reference>
<gene>
    <name evidence="1" type="ORF">GP475_03460</name>
</gene>
<dbReference type="SMART" id="SM00014">
    <property type="entry name" value="acidPPc"/>
    <property type="match status" value="1"/>
</dbReference>
<dbReference type="PANTHER" id="PTHR14969:SF13">
    <property type="entry name" value="AT30094P"/>
    <property type="match status" value="1"/>
</dbReference>
<dbReference type="InterPro" id="IPR000326">
    <property type="entry name" value="PAP2/HPO"/>
</dbReference>
<sequence>MSNISLTRKSKSQRSAVPIKQASPQVSHSQLNRGYVVVLIAILVLMAAFTWTEQGFSARFANQNSVFGTFFQTFGEFPPVIISAIALNILIHYLFRKSSLSPRGITQFFSWLACLLLTWGAFLILLDWSEQMMNYLRSWRKNAAEGVAIGVANNDSGSQQTWEQILPAVMVALVLTAVVCCLTHLLLTKMSDATLKAFTIAAICTLIVIWLGHEINTGMKDLWGRFRPYEVAAGKGEFTLWWDINLPNGHRSFPSGHTEEGTILAALGILLRPLGQKIAYSFLWIGAAYGVIMGISRVAVAAHYPTDTIASFGLTFAIIAIGLFIYESLVGSEEEHRVLEQQ</sequence>
<dbReference type="KEGG" id="cpoy:GP475_03460"/>
<dbReference type="Pfam" id="PF01569">
    <property type="entry name" value="PAP2"/>
    <property type="match status" value="1"/>
</dbReference>
<dbReference type="SUPFAM" id="SSF48317">
    <property type="entry name" value="Acid phosphatase/Vanadium-dependent haloperoxidase"/>
    <property type="match status" value="1"/>
</dbReference>
<dbReference type="EMBL" id="CP046884">
    <property type="protein sequence ID" value="QNQ89811.1"/>
    <property type="molecule type" value="Genomic_DNA"/>
</dbReference>
<evidence type="ECO:0000313" key="2">
    <source>
        <dbReference type="Proteomes" id="UP000516320"/>
    </source>
</evidence>
<name>A0A7H0SMN6_9CORY</name>
<organism evidence="1 2">
    <name type="scientific">Corynebacterium poyangense</name>
    <dbReference type="NCBI Taxonomy" id="2684405"/>
    <lineage>
        <taxon>Bacteria</taxon>
        <taxon>Bacillati</taxon>
        <taxon>Actinomycetota</taxon>
        <taxon>Actinomycetes</taxon>
        <taxon>Mycobacteriales</taxon>
        <taxon>Corynebacteriaceae</taxon>
        <taxon>Corynebacterium</taxon>
    </lineage>
</organism>